<evidence type="ECO:0000256" key="1">
    <source>
        <dbReference type="ARBA" id="ARBA00006484"/>
    </source>
</evidence>
<evidence type="ECO:0000313" key="3">
    <source>
        <dbReference type="EMBL" id="XDS44598.1"/>
    </source>
</evidence>
<dbReference type="RefSeq" id="WP_369344176.1">
    <property type="nucleotide sequence ID" value="NZ_CP129674.1"/>
</dbReference>
<dbReference type="AlphaFoldDB" id="A0AB39U6L3"/>
<dbReference type="GO" id="GO:0016020">
    <property type="term" value="C:membrane"/>
    <property type="evidence" value="ECO:0007669"/>
    <property type="project" value="TreeGrafter"/>
</dbReference>
<dbReference type="InterPro" id="IPR020904">
    <property type="entry name" value="Sc_DH/Rdtase_CS"/>
</dbReference>
<dbReference type="InterPro" id="IPR036291">
    <property type="entry name" value="NAD(P)-bd_dom_sf"/>
</dbReference>
<dbReference type="PRINTS" id="PR00081">
    <property type="entry name" value="GDHRDH"/>
</dbReference>
<dbReference type="EMBL" id="CP129674">
    <property type="protein sequence ID" value="XDS44598.1"/>
    <property type="molecule type" value="Genomic_DNA"/>
</dbReference>
<accession>A0AB39U6L3</accession>
<proteinExistence type="inferred from homology"/>
<sequence>MATNRHVANFAANRAIRSVIVGVAGDSARQKTAVVTGAGGSVGSSVVRSLVQQGWRVLAVVRAYDDAKQLNAIHDVEAFTLDLLQTDDLLSWAQELSARESSGIDLLVHVAAIAVVGKAAQATADDWDSVLKTNIIAPSLLTAGLLPSIRTVKGTVIFINSGAGERAVANHSIYAASKHALRGYADTLRLEESSNGVRVSTVYPGQINTKMLHAINARLGIEFVPQDYIDPQTVANAVIWIAQSGDDVQVTNVDLRPRQEIAAAFNM</sequence>
<dbReference type="PANTHER" id="PTHR44196:SF1">
    <property type="entry name" value="DEHYDROGENASE_REDUCTASE SDR FAMILY MEMBER 7B"/>
    <property type="match status" value="1"/>
</dbReference>
<dbReference type="KEGG" id="baqk:QN215_00165"/>
<dbReference type="SUPFAM" id="SSF51735">
    <property type="entry name" value="NAD(P)-binding Rossmann-fold domains"/>
    <property type="match status" value="1"/>
</dbReference>
<comment type="similarity">
    <text evidence="1">Belongs to the short-chain dehydrogenases/reductases (SDR) family.</text>
</comment>
<keyword evidence="2" id="KW-0560">Oxidoreductase</keyword>
<organism evidence="3">
    <name type="scientific">Bifidobacterium aquikefiricola</name>
    <dbReference type="NCBI Taxonomy" id="3059038"/>
    <lineage>
        <taxon>Bacteria</taxon>
        <taxon>Bacillati</taxon>
        <taxon>Actinomycetota</taxon>
        <taxon>Actinomycetes</taxon>
        <taxon>Bifidobacteriales</taxon>
        <taxon>Bifidobacteriaceae</taxon>
        <taxon>Bifidobacterium</taxon>
    </lineage>
</organism>
<dbReference type="GO" id="GO:0016491">
    <property type="term" value="F:oxidoreductase activity"/>
    <property type="evidence" value="ECO:0007669"/>
    <property type="project" value="UniProtKB-KW"/>
</dbReference>
<evidence type="ECO:0000256" key="2">
    <source>
        <dbReference type="ARBA" id="ARBA00023002"/>
    </source>
</evidence>
<dbReference type="PROSITE" id="PS00061">
    <property type="entry name" value="ADH_SHORT"/>
    <property type="match status" value="1"/>
</dbReference>
<dbReference type="PANTHER" id="PTHR44196">
    <property type="entry name" value="DEHYDROGENASE/REDUCTASE SDR FAMILY MEMBER 7B"/>
    <property type="match status" value="1"/>
</dbReference>
<dbReference type="Gene3D" id="3.40.50.720">
    <property type="entry name" value="NAD(P)-binding Rossmann-like Domain"/>
    <property type="match status" value="1"/>
</dbReference>
<name>A0AB39U6L3_9BIFI</name>
<dbReference type="InterPro" id="IPR002347">
    <property type="entry name" value="SDR_fam"/>
</dbReference>
<reference evidence="3" key="1">
    <citation type="submission" date="2023-07" db="EMBL/GenBank/DDBJ databases">
        <title>Bifidobacterium aquikefiriaerophilum sp. nov. and Bifidobacterium eccum sp. nov., isolated from water kefir.</title>
        <authorList>
            <person name="Breselge S."/>
            <person name="Bellassi P."/>
            <person name="Barcenilla C."/>
            <person name="Alvarez-Ordonez A."/>
            <person name="Morelli L."/>
            <person name="Cotter P.D."/>
        </authorList>
    </citation>
    <scope>NUCLEOTIDE SEQUENCE</scope>
    <source>
        <strain evidence="3">WK041_4_12</strain>
    </source>
</reference>
<dbReference type="NCBIfam" id="NF006073">
    <property type="entry name" value="PRK08219.1"/>
    <property type="match status" value="1"/>
</dbReference>
<dbReference type="Pfam" id="PF00106">
    <property type="entry name" value="adh_short"/>
    <property type="match status" value="1"/>
</dbReference>
<gene>
    <name evidence="3" type="ORF">QN215_00165</name>
</gene>
<protein>
    <submittedName>
        <fullName evidence="3">SDR family oxidoreductase</fullName>
    </submittedName>
</protein>